<feature type="region of interest" description="Disordered" evidence="1">
    <location>
        <begin position="81"/>
        <end position="111"/>
    </location>
</feature>
<accession>A0AAW0VXD0</accession>
<keyword evidence="3" id="KW-1185">Reference proteome</keyword>
<sequence length="140" mass="16071">MTSHMKIKPKVTGLPLRHWTTAGKSENPLERVQLDLIINFLDSYFTYFKHIPRKNTEEEEKQEPSLCEESLELAVKMYSSVTEDKTEGKKEMDDDKMSPPSLVDAESRTGKRKRCVLEEEEECVAKRVKILSSDTVSCST</sequence>
<evidence type="ECO:0000313" key="3">
    <source>
        <dbReference type="Proteomes" id="UP001445076"/>
    </source>
</evidence>
<name>A0AAW0VXD0_CHEQU</name>
<dbReference type="EMBL" id="JARKIK010000098">
    <property type="protein sequence ID" value="KAK8721713.1"/>
    <property type="molecule type" value="Genomic_DNA"/>
</dbReference>
<evidence type="ECO:0000313" key="2">
    <source>
        <dbReference type="EMBL" id="KAK8721713.1"/>
    </source>
</evidence>
<gene>
    <name evidence="2" type="ORF">OTU49_012529</name>
</gene>
<dbReference type="Proteomes" id="UP001445076">
    <property type="component" value="Unassembled WGS sequence"/>
</dbReference>
<proteinExistence type="predicted"/>
<comment type="caution">
    <text evidence="2">The sequence shown here is derived from an EMBL/GenBank/DDBJ whole genome shotgun (WGS) entry which is preliminary data.</text>
</comment>
<dbReference type="AlphaFoldDB" id="A0AAW0VXD0"/>
<evidence type="ECO:0000256" key="1">
    <source>
        <dbReference type="SAM" id="MobiDB-lite"/>
    </source>
</evidence>
<feature type="compositionally biased region" description="Basic and acidic residues" evidence="1">
    <location>
        <begin position="82"/>
        <end position="97"/>
    </location>
</feature>
<organism evidence="2 3">
    <name type="scientific">Cherax quadricarinatus</name>
    <name type="common">Australian red claw crayfish</name>
    <dbReference type="NCBI Taxonomy" id="27406"/>
    <lineage>
        <taxon>Eukaryota</taxon>
        <taxon>Metazoa</taxon>
        <taxon>Ecdysozoa</taxon>
        <taxon>Arthropoda</taxon>
        <taxon>Crustacea</taxon>
        <taxon>Multicrustacea</taxon>
        <taxon>Malacostraca</taxon>
        <taxon>Eumalacostraca</taxon>
        <taxon>Eucarida</taxon>
        <taxon>Decapoda</taxon>
        <taxon>Pleocyemata</taxon>
        <taxon>Astacidea</taxon>
        <taxon>Parastacoidea</taxon>
        <taxon>Parastacidae</taxon>
        <taxon>Cherax</taxon>
    </lineage>
</organism>
<protein>
    <submittedName>
        <fullName evidence="2">Uncharacterized protein</fullName>
    </submittedName>
</protein>
<reference evidence="2 3" key="1">
    <citation type="journal article" date="2024" name="BMC Genomics">
        <title>Genome assembly of redclaw crayfish (Cherax quadricarinatus) provides insights into its immune adaptation and hypoxia tolerance.</title>
        <authorList>
            <person name="Liu Z."/>
            <person name="Zheng J."/>
            <person name="Li H."/>
            <person name="Fang K."/>
            <person name="Wang S."/>
            <person name="He J."/>
            <person name="Zhou D."/>
            <person name="Weng S."/>
            <person name="Chi M."/>
            <person name="Gu Z."/>
            <person name="He J."/>
            <person name="Li F."/>
            <person name="Wang M."/>
        </authorList>
    </citation>
    <scope>NUCLEOTIDE SEQUENCE [LARGE SCALE GENOMIC DNA]</scope>
    <source>
        <strain evidence="2">ZL_2023a</strain>
    </source>
</reference>